<comment type="subcellular location">
    <subcellularLocation>
        <location evidence="2">Chromosome</location>
        <location evidence="2">Telomere</location>
    </subcellularLocation>
</comment>
<dbReference type="SUPFAM" id="SSF56112">
    <property type="entry name" value="Protein kinase-like (PK-like)"/>
    <property type="match status" value="1"/>
</dbReference>
<evidence type="ECO:0000259" key="15">
    <source>
        <dbReference type="PROSITE" id="PS50011"/>
    </source>
</evidence>
<dbReference type="InterPro" id="IPR017441">
    <property type="entry name" value="Protein_kinase_ATP_BS"/>
</dbReference>
<dbReference type="Proteomes" id="UP001220324">
    <property type="component" value="Unassembled WGS sequence"/>
</dbReference>
<evidence type="ECO:0000256" key="2">
    <source>
        <dbReference type="ARBA" id="ARBA00004574"/>
    </source>
</evidence>
<dbReference type="GO" id="GO:0000781">
    <property type="term" value="C:chromosome, telomeric region"/>
    <property type="evidence" value="ECO:0007669"/>
    <property type="project" value="UniProtKB-SubCell"/>
</dbReference>
<comment type="caution">
    <text evidence="16">The sequence shown here is derived from an EMBL/GenBank/DDBJ whole genome shotgun (WGS) entry which is preliminary data.</text>
</comment>
<evidence type="ECO:0000256" key="7">
    <source>
        <dbReference type="ARBA" id="ARBA00022741"/>
    </source>
</evidence>
<dbReference type="GO" id="GO:0004674">
    <property type="term" value="F:protein serine/threonine kinase activity"/>
    <property type="evidence" value="ECO:0007669"/>
    <property type="project" value="UniProtKB-EC"/>
</dbReference>
<sequence length="402" mass="46553">MCDDSMFHGYEIGRNDEFIFQDEENSAMVDFLDPIANDDTATRPTQICKKLSDRLEIYGTLGYGSFAAVYLARERCGPGEDPRNVRHYAVKVERHSTVFSANQGHMSPPVVPIHDNADKARFPKLNSVYIHDRYQTIVMSACVDPSLDRWAPAVGSCAQLFPSFTGKYLMTRDNRPLLDEMSACKVAAQLLEAIADMAQINLVHFDLSVLNFVVDQNLNVQLIDLGNVWFGLEDEDFLCSLYAYIAFQEYQMMPELAEILFRPENLGRDLHQNMWVDFESDVRQITLWKYGVIVYGLLHVYWPWDNPPAGGHEMNLLEYGGEENKRVYNRRVRMMYDDLPMREDLSQDCKDVLRHLLQRDPAKRPSLATLATYPWLSQWTYQNRIYERPFSQDFQNAYCQSV</sequence>
<gene>
    <name evidence="16" type="ORF">N7494_001302</name>
</gene>
<organism evidence="16 17">
    <name type="scientific">Penicillium frequentans</name>
    <dbReference type="NCBI Taxonomy" id="3151616"/>
    <lineage>
        <taxon>Eukaryota</taxon>
        <taxon>Fungi</taxon>
        <taxon>Dikarya</taxon>
        <taxon>Ascomycota</taxon>
        <taxon>Pezizomycotina</taxon>
        <taxon>Eurotiomycetes</taxon>
        <taxon>Eurotiomycetidae</taxon>
        <taxon>Eurotiales</taxon>
        <taxon>Aspergillaceae</taxon>
        <taxon>Penicillium</taxon>
    </lineage>
</organism>
<evidence type="ECO:0000313" key="17">
    <source>
        <dbReference type="Proteomes" id="UP001220324"/>
    </source>
</evidence>
<protein>
    <recommendedName>
        <fullName evidence="6">EKC/KEOPS complex subunit BUD32</fullName>
        <ecNumber evidence="4">2.7.11.1</ecNumber>
    </recommendedName>
    <alternativeName>
        <fullName evidence="10 11">Atypical Serine/threonine protein kinase BUD32</fullName>
    </alternativeName>
    <alternativeName>
        <fullName evidence="5">EKC/KEOPS complex subunit bud32</fullName>
    </alternativeName>
</protein>
<evidence type="ECO:0000256" key="6">
    <source>
        <dbReference type="ARBA" id="ARBA00019973"/>
    </source>
</evidence>
<evidence type="ECO:0000256" key="5">
    <source>
        <dbReference type="ARBA" id="ARBA00013948"/>
    </source>
</evidence>
<evidence type="ECO:0000256" key="10">
    <source>
        <dbReference type="ARBA" id="ARBA00030980"/>
    </source>
</evidence>
<evidence type="ECO:0000256" key="8">
    <source>
        <dbReference type="ARBA" id="ARBA00022840"/>
    </source>
</evidence>
<dbReference type="GO" id="GO:0005737">
    <property type="term" value="C:cytoplasm"/>
    <property type="evidence" value="ECO:0007669"/>
    <property type="project" value="TreeGrafter"/>
</dbReference>
<keyword evidence="17" id="KW-1185">Reference proteome</keyword>
<dbReference type="SMART" id="SM00220">
    <property type="entry name" value="S_TKc"/>
    <property type="match status" value="1"/>
</dbReference>
<dbReference type="GO" id="GO:0035556">
    <property type="term" value="P:intracellular signal transduction"/>
    <property type="evidence" value="ECO:0007669"/>
    <property type="project" value="TreeGrafter"/>
</dbReference>
<feature type="domain" description="Protein kinase" evidence="15">
    <location>
        <begin position="55"/>
        <end position="376"/>
    </location>
</feature>
<comment type="catalytic activity">
    <reaction evidence="13">
        <text>L-seryl-[protein] + ATP = O-phospho-L-seryl-[protein] + ADP + H(+)</text>
        <dbReference type="Rhea" id="RHEA:17989"/>
        <dbReference type="Rhea" id="RHEA-COMP:9863"/>
        <dbReference type="Rhea" id="RHEA-COMP:11604"/>
        <dbReference type="ChEBI" id="CHEBI:15378"/>
        <dbReference type="ChEBI" id="CHEBI:29999"/>
        <dbReference type="ChEBI" id="CHEBI:30616"/>
        <dbReference type="ChEBI" id="CHEBI:83421"/>
        <dbReference type="ChEBI" id="CHEBI:456216"/>
        <dbReference type="EC" id="2.7.11.1"/>
    </reaction>
</comment>
<dbReference type="PROSITE" id="PS00107">
    <property type="entry name" value="PROTEIN_KINASE_ATP"/>
    <property type="match status" value="1"/>
</dbReference>
<comment type="catalytic activity">
    <reaction evidence="12">
        <text>L-threonyl-[protein] + ATP = O-phospho-L-threonyl-[protein] + ADP + H(+)</text>
        <dbReference type="Rhea" id="RHEA:46608"/>
        <dbReference type="Rhea" id="RHEA-COMP:11060"/>
        <dbReference type="Rhea" id="RHEA-COMP:11605"/>
        <dbReference type="ChEBI" id="CHEBI:15378"/>
        <dbReference type="ChEBI" id="CHEBI:30013"/>
        <dbReference type="ChEBI" id="CHEBI:30616"/>
        <dbReference type="ChEBI" id="CHEBI:61977"/>
        <dbReference type="ChEBI" id="CHEBI:456216"/>
        <dbReference type="EC" id="2.7.11.1"/>
    </reaction>
</comment>
<evidence type="ECO:0000256" key="13">
    <source>
        <dbReference type="ARBA" id="ARBA00048679"/>
    </source>
</evidence>
<dbReference type="InterPro" id="IPR011009">
    <property type="entry name" value="Kinase-like_dom_sf"/>
</dbReference>
<dbReference type="PROSITE" id="PS50011">
    <property type="entry name" value="PROTEIN_KINASE_DOM"/>
    <property type="match status" value="1"/>
</dbReference>
<dbReference type="InterPro" id="IPR000719">
    <property type="entry name" value="Prot_kinase_dom"/>
</dbReference>
<evidence type="ECO:0000256" key="14">
    <source>
        <dbReference type="PROSITE-ProRule" id="PRU10141"/>
    </source>
</evidence>
<dbReference type="PANTHER" id="PTHR24346:SF30">
    <property type="entry name" value="MATERNAL EMBRYONIC LEUCINE ZIPPER KINASE"/>
    <property type="match status" value="1"/>
</dbReference>
<dbReference type="AlphaFoldDB" id="A0AAD6GMD6"/>
<keyword evidence="9" id="KW-0158">Chromosome</keyword>
<keyword evidence="8 14" id="KW-0067">ATP-binding</keyword>
<comment type="function">
    <text evidence="1">Component of the EKC/KEOPS complex that is required for the formation of a threonylcarbamoyl group on adenosine at position 37 (t(6)A37) in tRNAs that read codons beginning with adenine. The complex is probably involved in the transfer of the threonylcarbamoyl moiety of threonylcarbamoyl-AMP (TC-AMP) to the N6 group of A37. BUD32 has ATPase activity in the context of the EKC/KEOPS complex and likely plays a supporting role to the catalytic subunit KAE1. The EKC/KEOPS complex also promotes both telomere uncapping and telomere elongation. The complex is required for efficient recruitment of transcriptional coactivators.</text>
</comment>
<dbReference type="PANTHER" id="PTHR24346">
    <property type="entry name" value="MAP/MICROTUBULE AFFINITY-REGULATING KINASE"/>
    <property type="match status" value="1"/>
</dbReference>
<dbReference type="EC" id="2.7.11.1" evidence="4"/>
<reference evidence="16 17" key="1">
    <citation type="journal article" date="2023" name="IMA Fungus">
        <title>Comparative genomic study of the Penicillium genus elucidates a diverse pangenome and 15 lateral gene transfer events.</title>
        <authorList>
            <person name="Petersen C."/>
            <person name="Sorensen T."/>
            <person name="Nielsen M.R."/>
            <person name="Sondergaard T.E."/>
            <person name="Sorensen J.L."/>
            <person name="Fitzpatrick D.A."/>
            <person name="Frisvad J.C."/>
            <person name="Nielsen K.L."/>
        </authorList>
    </citation>
    <scope>NUCLEOTIDE SEQUENCE [LARGE SCALE GENOMIC DNA]</scope>
    <source>
        <strain evidence="16 17">IBT 35679</strain>
    </source>
</reference>
<dbReference type="Pfam" id="PF00069">
    <property type="entry name" value="Pkinase"/>
    <property type="match status" value="1"/>
</dbReference>
<evidence type="ECO:0000313" key="16">
    <source>
        <dbReference type="EMBL" id="KAJ5557387.1"/>
    </source>
</evidence>
<evidence type="ECO:0000256" key="1">
    <source>
        <dbReference type="ARBA" id="ARBA00003747"/>
    </source>
</evidence>
<evidence type="ECO:0000256" key="9">
    <source>
        <dbReference type="ARBA" id="ARBA00022895"/>
    </source>
</evidence>
<dbReference type="Gene3D" id="1.10.510.10">
    <property type="entry name" value="Transferase(Phosphotransferase) domain 1"/>
    <property type="match status" value="1"/>
</dbReference>
<accession>A0AAD6GMD6</accession>
<feature type="binding site" evidence="14">
    <location>
        <position position="91"/>
    </location>
    <ligand>
        <name>ATP</name>
        <dbReference type="ChEBI" id="CHEBI:30616"/>
    </ligand>
</feature>
<name>A0AAD6GMD6_9EURO</name>
<evidence type="ECO:0000256" key="3">
    <source>
        <dbReference type="ARBA" id="ARBA00011534"/>
    </source>
</evidence>
<dbReference type="EMBL" id="JAQIZZ010000001">
    <property type="protein sequence ID" value="KAJ5557387.1"/>
    <property type="molecule type" value="Genomic_DNA"/>
</dbReference>
<evidence type="ECO:0000256" key="11">
    <source>
        <dbReference type="ARBA" id="ARBA00033194"/>
    </source>
</evidence>
<dbReference type="PROSITE" id="PS00109">
    <property type="entry name" value="PROTEIN_KINASE_TYR"/>
    <property type="match status" value="1"/>
</dbReference>
<dbReference type="InterPro" id="IPR008266">
    <property type="entry name" value="Tyr_kinase_AS"/>
</dbReference>
<comment type="subunit">
    <text evidence="3">Component of the EKC/KEOPS complex composed of at least BUD32, CGI121, GON7, KAE1 and PCC1; the whole complex dimerizes.</text>
</comment>
<keyword evidence="9" id="KW-0779">Telomere</keyword>
<evidence type="ECO:0000256" key="12">
    <source>
        <dbReference type="ARBA" id="ARBA00047899"/>
    </source>
</evidence>
<keyword evidence="7 14" id="KW-0547">Nucleotide-binding</keyword>
<dbReference type="GO" id="GO:0005524">
    <property type="term" value="F:ATP binding"/>
    <property type="evidence" value="ECO:0007669"/>
    <property type="project" value="UniProtKB-UniRule"/>
</dbReference>
<proteinExistence type="predicted"/>
<evidence type="ECO:0000256" key="4">
    <source>
        <dbReference type="ARBA" id="ARBA00012513"/>
    </source>
</evidence>